<feature type="non-terminal residue" evidence="2">
    <location>
        <position position="378"/>
    </location>
</feature>
<organism evidence="2">
    <name type="scientific">uncultured Nocardioidaceae bacterium</name>
    <dbReference type="NCBI Taxonomy" id="253824"/>
    <lineage>
        <taxon>Bacteria</taxon>
        <taxon>Bacillati</taxon>
        <taxon>Actinomycetota</taxon>
        <taxon>Actinomycetes</taxon>
        <taxon>Propionibacteriales</taxon>
        <taxon>Nocardioidaceae</taxon>
        <taxon>environmental samples</taxon>
    </lineage>
</organism>
<feature type="compositionally biased region" description="Basic residues" evidence="1">
    <location>
        <begin position="330"/>
        <end position="339"/>
    </location>
</feature>
<accession>A0A6J4MP02</accession>
<sequence>DQGERQAHPADHRRARRCVRRPHAGRPHRLPGQVPEDGDGSDRVLPGHRVPVLRRRDRSQGPVGRRAQRQHLDPRGPARGELRHVHELRRATDVRRQRLRRGLHRSLHVGPATVRRQPRADGMAEGPAGGGDPQAHRPLPPRLPRAGRPLPEVGERRERLHAEPAQHRGTHPGAPAEGADPHPGRTARRHHVHRDRDPHVPGEQDRPASRQGGAEEGAPGLRRLPRDHPVLEEGEPAAVLRGARHGRQDRVRHRQRRAAGVQRPRRGAQPVAGQRRRAEHEAGQRAGRQPVRRQREGRAVLRQRGAPHGGQPAGAAGPHRPAARLDGARRGRLRRRRALAVRGGPRLGAAERALGDRLGGGAARPRHREGALRLGRGQ</sequence>
<gene>
    <name evidence="2" type="ORF">AVDCRST_MAG47-314</name>
</gene>
<reference evidence="2" key="1">
    <citation type="submission" date="2020-02" db="EMBL/GenBank/DDBJ databases">
        <authorList>
            <person name="Meier V. D."/>
        </authorList>
    </citation>
    <scope>NUCLEOTIDE SEQUENCE</scope>
    <source>
        <strain evidence="2">AVDCRST_MAG47</strain>
    </source>
</reference>
<feature type="compositionally biased region" description="Basic and acidic residues" evidence="1">
    <location>
        <begin position="194"/>
        <end position="208"/>
    </location>
</feature>
<feature type="compositionally biased region" description="Basic and acidic residues" evidence="1">
    <location>
        <begin position="70"/>
        <end position="96"/>
    </location>
</feature>
<evidence type="ECO:0000256" key="1">
    <source>
        <dbReference type="SAM" id="MobiDB-lite"/>
    </source>
</evidence>
<protein>
    <submittedName>
        <fullName evidence="2">Uncharacterized protein</fullName>
    </submittedName>
</protein>
<feature type="compositionally biased region" description="Basic and acidic residues" evidence="1">
    <location>
        <begin position="1"/>
        <end position="12"/>
    </location>
</feature>
<dbReference type="EMBL" id="CADCUK010000023">
    <property type="protein sequence ID" value="CAA9362757.1"/>
    <property type="molecule type" value="Genomic_DNA"/>
</dbReference>
<feature type="compositionally biased region" description="Low complexity" evidence="1">
    <location>
        <begin position="340"/>
        <end position="352"/>
    </location>
</feature>
<feature type="non-terminal residue" evidence="2">
    <location>
        <position position="1"/>
    </location>
</feature>
<feature type="compositionally biased region" description="Basic residues" evidence="1">
    <location>
        <begin position="242"/>
        <end position="257"/>
    </location>
</feature>
<evidence type="ECO:0000313" key="2">
    <source>
        <dbReference type="EMBL" id="CAA9362757.1"/>
    </source>
</evidence>
<feature type="compositionally biased region" description="Basic and acidic residues" evidence="1">
    <location>
        <begin position="153"/>
        <end position="166"/>
    </location>
</feature>
<dbReference type="AlphaFoldDB" id="A0A6J4MP02"/>
<name>A0A6J4MP02_9ACTN</name>
<feature type="compositionally biased region" description="Basic residues" evidence="1">
    <location>
        <begin position="97"/>
        <end position="107"/>
    </location>
</feature>
<feature type="compositionally biased region" description="Basic residues" evidence="1">
    <location>
        <begin position="13"/>
        <end position="29"/>
    </location>
</feature>
<feature type="region of interest" description="Disordered" evidence="1">
    <location>
        <begin position="1"/>
        <end position="378"/>
    </location>
</feature>
<proteinExistence type="predicted"/>